<accession>A0A1I7MJ72</accession>
<dbReference type="Pfam" id="PF00582">
    <property type="entry name" value="Usp"/>
    <property type="match status" value="1"/>
</dbReference>
<dbReference type="Proteomes" id="UP000198881">
    <property type="component" value="Unassembled WGS sequence"/>
</dbReference>
<sequence length="137" mass="15107">MTILVAYAPFEESRAALDEAIRLAHLSHEDLVVVNATPGGDHKHDAAVDETEAERLQQVLDASGLRTEFRQFARGRSTVEEIRDVAAELDPSLVVVGIRRRGSFGKFLMGSVTDDVLKEIDQPVLCVKEPLKGARRD</sequence>
<dbReference type="InterPro" id="IPR014729">
    <property type="entry name" value="Rossmann-like_a/b/a_fold"/>
</dbReference>
<evidence type="ECO:0000256" key="1">
    <source>
        <dbReference type="ARBA" id="ARBA00008791"/>
    </source>
</evidence>
<dbReference type="PRINTS" id="PR01438">
    <property type="entry name" value="UNVRSLSTRESS"/>
</dbReference>
<protein>
    <submittedName>
        <fullName evidence="3">Nucleotide-binding universal stress protein, UspA family</fullName>
    </submittedName>
</protein>
<proteinExistence type="inferred from homology"/>
<evidence type="ECO:0000259" key="2">
    <source>
        <dbReference type="Pfam" id="PF00582"/>
    </source>
</evidence>
<organism evidence="3 4">
    <name type="scientific">Micrococcus terreus</name>
    <dbReference type="NCBI Taxonomy" id="574650"/>
    <lineage>
        <taxon>Bacteria</taxon>
        <taxon>Bacillati</taxon>
        <taxon>Actinomycetota</taxon>
        <taxon>Actinomycetes</taxon>
        <taxon>Micrococcales</taxon>
        <taxon>Micrococcaceae</taxon>
        <taxon>Micrococcus</taxon>
    </lineage>
</organism>
<dbReference type="PANTHER" id="PTHR46268:SF15">
    <property type="entry name" value="UNIVERSAL STRESS PROTEIN HP_0031"/>
    <property type="match status" value="1"/>
</dbReference>
<gene>
    <name evidence="3" type="ORF">SAMN04487966_103143</name>
</gene>
<comment type="similarity">
    <text evidence="1">Belongs to the universal stress protein A family.</text>
</comment>
<dbReference type="PANTHER" id="PTHR46268">
    <property type="entry name" value="STRESS RESPONSE PROTEIN NHAX"/>
    <property type="match status" value="1"/>
</dbReference>
<evidence type="ECO:0000313" key="4">
    <source>
        <dbReference type="Proteomes" id="UP000198881"/>
    </source>
</evidence>
<dbReference type="SUPFAM" id="SSF52402">
    <property type="entry name" value="Adenine nucleotide alpha hydrolases-like"/>
    <property type="match status" value="1"/>
</dbReference>
<dbReference type="RefSeq" id="WP_091695731.1">
    <property type="nucleotide sequence ID" value="NZ_FPCG01000003.1"/>
</dbReference>
<dbReference type="OrthoDB" id="5419113at2"/>
<dbReference type="InterPro" id="IPR006015">
    <property type="entry name" value="Universal_stress_UspA"/>
</dbReference>
<dbReference type="STRING" id="574650.SAMN04487966_103143"/>
<dbReference type="InterPro" id="IPR006016">
    <property type="entry name" value="UspA"/>
</dbReference>
<dbReference type="CDD" id="cd00293">
    <property type="entry name" value="USP-like"/>
    <property type="match status" value="1"/>
</dbReference>
<keyword evidence="4" id="KW-1185">Reference proteome</keyword>
<feature type="domain" description="UspA" evidence="2">
    <location>
        <begin position="2"/>
        <end position="128"/>
    </location>
</feature>
<dbReference type="EMBL" id="FPCG01000003">
    <property type="protein sequence ID" value="SFV21982.1"/>
    <property type="molecule type" value="Genomic_DNA"/>
</dbReference>
<dbReference type="AlphaFoldDB" id="A0A1I7MJ72"/>
<reference evidence="3 4" key="1">
    <citation type="submission" date="2016-10" db="EMBL/GenBank/DDBJ databases">
        <authorList>
            <person name="de Groot N.N."/>
        </authorList>
    </citation>
    <scope>NUCLEOTIDE SEQUENCE [LARGE SCALE GENOMIC DNA]</scope>
    <source>
        <strain evidence="3 4">CGMCC 1.7054</strain>
    </source>
</reference>
<dbReference type="Gene3D" id="3.40.50.620">
    <property type="entry name" value="HUPs"/>
    <property type="match status" value="1"/>
</dbReference>
<name>A0A1I7MJ72_9MICC</name>
<evidence type="ECO:0000313" key="3">
    <source>
        <dbReference type="EMBL" id="SFV21982.1"/>
    </source>
</evidence>